<feature type="transmembrane region" description="Helical" evidence="7">
    <location>
        <begin position="211"/>
        <end position="234"/>
    </location>
</feature>
<dbReference type="Pfam" id="PF09815">
    <property type="entry name" value="XK-related"/>
    <property type="match status" value="1"/>
</dbReference>
<feature type="region of interest" description="Disordered" evidence="8">
    <location>
        <begin position="474"/>
        <end position="507"/>
    </location>
</feature>
<keyword evidence="4 7" id="KW-0812">Transmembrane</keyword>
<dbReference type="PANTHER" id="PTHR16024:SF15">
    <property type="entry name" value="XK-RELATED PROTEIN 5"/>
    <property type="match status" value="1"/>
</dbReference>
<name>A0A8M1KLF2_CLUHA</name>
<dbReference type="GeneID" id="122131931"/>
<evidence type="ECO:0000256" key="3">
    <source>
        <dbReference type="ARBA" id="ARBA00022475"/>
    </source>
</evidence>
<keyword evidence="9" id="KW-1185">Reference proteome</keyword>
<feature type="transmembrane region" description="Helical" evidence="7">
    <location>
        <begin position="54"/>
        <end position="77"/>
    </location>
</feature>
<comment type="subcellular location">
    <subcellularLocation>
        <location evidence="1">Cell membrane</location>
        <topology evidence="1">Multi-pass membrane protein</topology>
    </subcellularLocation>
    <subcellularLocation>
        <location evidence="7">Membrane</location>
        <topology evidence="7">Multi-pass membrane protein</topology>
    </subcellularLocation>
</comment>
<dbReference type="PANTHER" id="PTHR16024">
    <property type="entry name" value="XK-RELATED PROTEIN"/>
    <property type="match status" value="1"/>
</dbReference>
<evidence type="ECO:0000313" key="9">
    <source>
        <dbReference type="Proteomes" id="UP000515152"/>
    </source>
</evidence>
<feature type="transmembrane region" description="Helical" evidence="7">
    <location>
        <begin position="182"/>
        <end position="199"/>
    </location>
</feature>
<evidence type="ECO:0000256" key="6">
    <source>
        <dbReference type="ARBA" id="ARBA00023136"/>
    </source>
</evidence>
<evidence type="ECO:0000256" key="4">
    <source>
        <dbReference type="ARBA" id="ARBA00022692"/>
    </source>
</evidence>
<evidence type="ECO:0000256" key="2">
    <source>
        <dbReference type="ARBA" id="ARBA00008789"/>
    </source>
</evidence>
<keyword evidence="6 7" id="KW-0472">Membrane</keyword>
<dbReference type="GO" id="GO:0005886">
    <property type="term" value="C:plasma membrane"/>
    <property type="evidence" value="ECO:0007669"/>
    <property type="project" value="UniProtKB-SubCell"/>
</dbReference>
<evidence type="ECO:0000313" key="10">
    <source>
        <dbReference type="RefSeq" id="XP_042562584.1"/>
    </source>
</evidence>
<protein>
    <recommendedName>
        <fullName evidence="7">XK-related protein</fullName>
    </recommendedName>
</protein>
<dbReference type="InterPro" id="IPR050895">
    <property type="entry name" value="XK-related_scramblase"/>
</dbReference>
<dbReference type="RefSeq" id="XP_042562584.1">
    <property type="nucleotide sequence ID" value="XM_042706650.1"/>
</dbReference>
<feature type="compositionally biased region" description="Polar residues" evidence="8">
    <location>
        <begin position="367"/>
        <end position="376"/>
    </location>
</feature>
<gene>
    <name evidence="10" type="primary">LOC122131931</name>
</gene>
<organism evidence="9 10">
    <name type="scientific">Clupea harengus</name>
    <name type="common">Atlantic herring</name>
    <dbReference type="NCBI Taxonomy" id="7950"/>
    <lineage>
        <taxon>Eukaryota</taxon>
        <taxon>Metazoa</taxon>
        <taxon>Chordata</taxon>
        <taxon>Craniata</taxon>
        <taxon>Vertebrata</taxon>
        <taxon>Euteleostomi</taxon>
        <taxon>Actinopterygii</taxon>
        <taxon>Neopterygii</taxon>
        <taxon>Teleostei</taxon>
        <taxon>Clupei</taxon>
        <taxon>Clupeiformes</taxon>
        <taxon>Clupeoidei</taxon>
        <taxon>Clupeidae</taxon>
        <taxon>Clupea</taxon>
    </lineage>
</organism>
<dbReference type="Proteomes" id="UP000515152">
    <property type="component" value="Unplaced"/>
</dbReference>
<reference evidence="10" key="1">
    <citation type="submission" date="2025-08" db="UniProtKB">
        <authorList>
            <consortium name="RefSeq"/>
        </authorList>
    </citation>
    <scope>IDENTIFICATION</scope>
</reference>
<dbReference type="AlphaFoldDB" id="A0A8M1KLF2"/>
<evidence type="ECO:0000256" key="5">
    <source>
        <dbReference type="ARBA" id="ARBA00022989"/>
    </source>
</evidence>
<evidence type="ECO:0000256" key="1">
    <source>
        <dbReference type="ARBA" id="ARBA00004651"/>
    </source>
</evidence>
<dbReference type="InterPro" id="IPR018629">
    <property type="entry name" value="XK-rel"/>
</dbReference>
<feature type="region of interest" description="Disordered" evidence="8">
    <location>
        <begin position="340"/>
        <end position="417"/>
    </location>
</feature>
<feature type="transmembrane region" description="Helical" evidence="7">
    <location>
        <begin position="153"/>
        <end position="170"/>
    </location>
</feature>
<evidence type="ECO:0000256" key="7">
    <source>
        <dbReference type="RuleBase" id="RU910716"/>
    </source>
</evidence>
<proteinExistence type="inferred from homology"/>
<dbReference type="OrthoDB" id="6348184at2759"/>
<feature type="compositionally biased region" description="Basic and acidic residues" evidence="8">
    <location>
        <begin position="483"/>
        <end position="494"/>
    </location>
</feature>
<dbReference type="KEGG" id="char:122131931"/>
<feature type="transmembrane region" description="Helical" evidence="7">
    <location>
        <begin position="27"/>
        <end position="48"/>
    </location>
</feature>
<keyword evidence="5 7" id="KW-1133">Transmembrane helix</keyword>
<accession>A0A8M1KLF2</accession>
<keyword evidence="3" id="KW-1003">Cell membrane</keyword>
<evidence type="ECO:0000256" key="8">
    <source>
        <dbReference type="SAM" id="MobiDB-lite"/>
    </source>
</evidence>
<feature type="transmembrane region" description="Helical" evidence="7">
    <location>
        <begin position="121"/>
        <end position="141"/>
    </location>
</feature>
<feature type="compositionally biased region" description="Basic and acidic residues" evidence="8">
    <location>
        <begin position="350"/>
        <end position="366"/>
    </location>
</feature>
<comment type="similarity">
    <text evidence="2 7">Belongs to the XK family.</text>
</comment>
<sequence length="507" mass="56337">MRSLWHQQDKAAMGVGTLVMQQADVSALCLLETLLVSLPQTLLLSYIICGTEEGLLSPVSLSCGLCLLSLSWGLVLYSRACSLLRPGHVSMPPAAIVCQLIWRASMLGARITSLVYFTRVFTWWVCGVIGFHWLIASFWLVSQQTDICRGTGLWRLFNCIMGALHVFFFLNVKDGPSRFRMAAFYVVMLLENFALLLSASDILSEASWGSLCIPTAVLCSFLIGVISMTVYYRFLHPKSTEILQGLHRSQSAQASSSLGEKSAAELSLHRHGTFSITGYAPTLAQTEESELSTEKPNMIPKHHHWFLICLAVKTGDRNKVNLAYGPECLAALLDVEEGPEYLDEPPDAESASKHDNEEQLSNKRESQYVTVSTSVHQMHPSENNREATENDPESSGTGTKRGCPEGKSSLEESVEMDCDLDDSDSTLYFSADPTSPHCANNMPVVKDTNLEAMAQLSPVRNQEPVQWGTKELLSREPCFTSTPRHDLKPKEHNRLQPATFRRQVQFK</sequence>